<reference evidence="3" key="1">
    <citation type="journal article" date="2019" name="Int. J. Syst. Evol. Microbiol.">
        <title>The Global Catalogue of Microorganisms (GCM) 10K type strain sequencing project: providing services to taxonomists for standard genome sequencing and annotation.</title>
        <authorList>
            <consortium name="The Broad Institute Genomics Platform"/>
            <consortium name="The Broad Institute Genome Sequencing Center for Infectious Disease"/>
            <person name="Wu L."/>
            <person name="Ma J."/>
        </authorList>
    </citation>
    <scope>NUCLEOTIDE SEQUENCE [LARGE SCALE GENOMIC DNA]</scope>
    <source>
        <strain evidence="3">JCM 17926</strain>
    </source>
</reference>
<protein>
    <recommendedName>
        <fullName evidence="4">Addiction module component</fullName>
    </recommendedName>
</protein>
<feature type="region of interest" description="Disordered" evidence="1">
    <location>
        <begin position="60"/>
        <end position="82"/>
    </location>
</feature>
<gene>
    <name evidence="2" type="ORF">GCM10023188_42840</name>
</gene>
<evidence type="ECO:0000313" key="3">
    <source>
        <dbReference type="Proteomes" id="UP001500552"/>
    </source>
</evidence>
<dbReference type="RefSeq" id="WP_345162215.1">
    <property type="nucleotide sequence ID" value="NZ_BAABHC010000029.1"/>
</dbReference>
<dbReference type="Proteomes" id="UP001500552">
    <property type="component" value="Unassembled WGS sequence"/>
</dbReference>
<keyword evidence="3" id="KW-1185">Reference proteome</keyword>
<proteinExistence type="predicted"/>
<sequence length="82" mass="9667">MGLASIKTDFHQLIDEIENEELLYSFYQLLVQRSQGKNGQIWESLTDEVKNELLLADEESKNPNSWVSDDETRQKHQQWLSK</sequence>
<organism evidence="2 3">
    <name type="scientific">Pontibacter saemangeumensis</name>
    <dbReference type="NCBI Taxonomy" id="1084525"/>
    <lineage>
        <taxon>Bacteria</taxon>
        <taxon>Pseudomonadati</taxon>
        <taxon>Bacteroidota</taxon>
        <taxon>Cytophagia</taxon>
        <taxon>Cytophagales</taxon>
        <taxon>Hymenobacteraceae</taxon>
        <taxon>Pontibacter</taxon>
    </lineage>
</organism>
<comment type="caution">
    <text evidence="2">The sequence shown here is derived from an EMBL/GenBank/DDBJ whole genome shotgun (WGS) entry which is preliminary data.</text>
</comment>
<name>A0ABP8M1M9_9BACT</name>
<accession>A0ABP8M1M9</accession>
<evidence type="ECO:0008006" key="4">
    <source>
        <dbReference type="Google" id="ProtNLM"/>
    </source>
</evidence>
<dbReference type="EMBL" id="BAABHC010000029">
    <property type="protein sequence ID" value="GAA4442768.1"/>
    <property type="molecule type" value="Genomic_DNA"/>
</dbReference>
<evidence type="ECO:0000313" key="2">
    <source>
        <dbReference type="EMBL" id="GAA4442768.1"/>
    </source>
</evidence>
<evidence type="ECO:0000256" key="1">
    <source>
        <dbReference type="SAM" id="MobiDB-lite"/>
    </source>
</evidence>